<name>A0ABT7N046_9MICO</name>
<comment type="caution">
    <text evidence="1">The sequence shown here is derived from an EMBL/GenBank/DDBJ whole genome shotgun (WGS) entry which is preliminary data.</text>
</comment>
<dbReference type="PANTHER" id="PTHR36513">
    <property type="entry name" value="ABC TRANSMEMBRANE TYPE-1 DOMAIN-CONTAINING PROTEIN"/>
    <property type="match status" value="1"/>
</dbReference>
<evidence type="ECO:0000313" key="1">
    <source>
        <dbReference type="EMBL" id="MDL9980079.1"/>
    </source>
</evidence>
<dbReference type="EMBL" id="JASXSZ010000003">
    <property type="protein sequence ID" value="MDL9980079.1"/>
    <property type="molecule type" value="Genomic_DNA"/>
</dbReference>
<accession>A0ABT7N046</accession>
<sequence>MDVPESHKFGEAERPWWSKLWKLQRKPDGSLRLTKIEPAESADAFAADLRSAIGELGPDENRALVYLHGYNTSFREAAIRAAQLATDINPPGLTAFFSWPSHARVKRYAGDAERAEASERFFIEFLQVLVDRAGIERVDLLVHSMGNQAFARSVRRMVLDAATKHIHFGVIMLAAPDIDPTLFHQIAPEYCNAADKATMYVSTKDIALKASKYIHSGPRAGYCPPVTIAAGIDTVEVSDIDFSRLGHGYYADAAPLLVDMRFLIDGQLDPRHRMRLTSTATGSGEAYWRFYA</sequence>
<dbReference type="Proteomes" id="UP001235064">
    <property type="component" value="Unassembled WGS sequence"/>
</dbReference>
<keyword evidence="1" id="KW-0378">Hydrolase</keyword>
<dbReference type="SUPFAM" id="SSF53474">
    <property type="entry name" value="alpha/beta-Hydrolases"/>
    <property type="match status" value="1"/>
</dbReference>
<evidence type="ECO:0000313" key="2">
    <source>
        <dbReference type="Proteomes" id="UP001235064"/>
    </source>
</evidence>
<reference evidence="1 2" key="1">
    <citation type="submission" date="2023-06" db="EMBL/GenBank/DDBJ databases">
        <title>Microbacterium sp. nov., isolated from a waste landfill.</title>
        <authorList>
            <person name="Wen W."/>
        </authorList>
    </citation>
    <scope>NUCLEOTIDE SEQUENCE [LARGE SCALE GENOMIC DNA]</scope>
    <source>
        <strain evidence="1 2">ASV49</strain>
    </source>
</reference>
<dbReference type="Pfam" id="PF05990">
    <property type="entry name" value="DUF900"/>
    <property type="match status" value="1"/>
</dbReference>
<protein>
    <submittedName>
        <fullName evidence="1">Alpha/beta hydrolase</fullName>
    </submittedName>
</protein>
<dbReference type="RefSeq" id="WP_286289110.1">
    <property type="nucleotide sequence ID" value="NZ_JASXSZ010000003.1"/>
</dbReference>
<dbReference type="GO" id="GO:0016787">
    <property type="term" value="F:hydrolase activity"/>
    <property type="evidence" value="ECO:0007669"/>
    <property type="project" value="UniProtKB-KW"/>
</dbReference>
<organism evidence="1 2">
    <name type="scientific">Microbacterium candidum</name>
    <dbReference type="NCBI Taxonomy" id="3041922"/>
    <lineage>
        <taxon>Bacteria</taxon>
        <taxon>Bacillati</taxon>
        <taxon>Actinomycetota</taxon>
        <taxon>Actinomycetes</taxon>
        <taxon>Micrococcales</taxon>
        <taxon>Microbacteriaceae</taxon>
        <taxon>Microbacterium</taxon>
    </lineage>
</organism>
<keyword evidence="2" id="KW-1185">Reference proteome</keyword>
<dbReference type="InterPro" id="IPR029058">
    <property type="entry name" value="AB_hydrolase_fold"/>
</dbReference>
<dbReference type="InterPro" id="IPR010297">
    <property type="entry name" value="DUF900_hydrolase"/>
</dbReference>
<gene>
    <name evidence="1" type="ORF">QSV35_12120</name>
</gene>
<dbReference type="PANTHER" id="PTHR36513:SF1">
    <property type="entry name" value="TRANSMEMBRANE PROTEIN"/>
    <property type="match status" value="1"/>
</dbReference>
<proteinExistence type="predicted"/>